<comment type="caution">
    <text evidence="2">The sequence shown here is derived from an EMBL/GenBank/DDBJ whole genome shotgun (WGS) entry which is preliminary data.</text>
</comment>
<organism evidence="2 3">
    <name type="scientific">Puccinia coronata f. sp. avenae</name>
    <dbReference type="NCBI Taxonomy" id="200324"/>
    <lineage>
        <taxon>Eukaryota</taxon>
        <taxon>Fungi</taxon>
        <taxon>Dikarya</taxon>
        <taxon>Basidiomycota</taxon>
        <taxon>Pucciniomycotina</taxon>
        <taxon>Pucciniomycetes</taxon>
        <taxon>Pucciniales</taxon>
        <taxon>Pucciniaceae</taxon>
        <taxon>Puccinia</taxon>
    </lineage>
</organism>
<keyword evidence="3" id="KW-1185">Reference proteome</keyword>
<feature type="compositionally biased region" description="Polar residues" evidence="1">
    <location>
        <begin position="101"/>
        <end position="113"/>
    </location>
</feature>
<name>A0A2N5TPG4_9BASI</name>
<reference evidence="2 3" key="1">
    <citation type="submission" date="2017-11" db="EMBL/GenBank/DDBJ databases">
        <title>De novo assembly and phasing of dikaryotic genomes from two isolates of Puccinia coronata f. sp. avenae, the causal agent of oat crown rust.</title>
        <authorList>
            <person name="Miller M.E."/>
            <person name="Zhang Y."/>
            <person name="Omidvar V."/>
            <person name="Sperschneider J."/>
            <person name="Schwessinger B."/>
            <person name="Raley C."/>
            <person name="Palmer J.M."/>
            <person name="Garnica D."/>
            <person name="Upadhyaya N."/>
            <person name="Rathjen J."/>
            <person name="Taylor J.M."/>
            <person name="Park R.F."/>
            <person name="Dodds P.N."/>
            <person name="Hirsch C.D."/>
            <person name="Kianian S.F."/>
            <person name="Figueroa M."/>
        </authorList>
    </citation>
    <scope>NUCLEOTIDE SEQUENCE [LARGE SCALE GENOMIC DNA]</scope>
    <source>
        <strain evidence="2">12NC29</strain>
    </source>
</reference>
<gene>
    <name evidence="2" type="ORF">PCANC_25840</name>
</gene>
<evidence type="ECO:0000313" key="3">
    <source>
        <dbReference type="Proteomes" id="UP000235388"/>
    </source>
</evidence>
<feature type="compositionally biased region" description="Basic and acidic residues" evidence="1">
    <location>
        <begin position="84"/>
        <end position="99"/>
    </location>
</feature>
<feature type="region of interest" description="Disordered" evidence="1">
    <location>
        <begin position="1"/>
        <end position="155"/>
    </location>
</feature>
<proteinExistence type="predicted"/>
<accession>A0A2N5TPG4</accession>
<sequence>MAPFQNPKLKLPGKKTHAQTTPIKSPPPAAKKTVPKRSAKQPGPSNIENPNNKKKSLLPKGSSHPSPASELYKDAQPIQEDLEKDDRAALEHPSNDKHSFQMGSSIDGASTNLPAPLIDPTINTMDPPFHPACQDKRSAPEPDAQDSSGIPAPSTDNMQQLQEIFGLDNYHRRKALEILKMPTGALSALVFGALAIVQDRALQNASPASIRLADPAGPSTAAVDHICEIAKQDFLQPNVDCYGCGRYKLGMGDCSLLYLTMKGVEGLSDDFKRDHLPPGFLKHDPVAQSMVLGVVRDITKHLRGNI</sequence>
<evidence type="ECO:0000313" key="2">
    <source>
        <dbReference type="EMBL" id="PLW27389.1"/>
    </source>
</evidence>
<dbReference type="EMBL" id="PGCJ01000489">
    <property type="protein sequence ID" value="PLW27389.1"/>
    <property type="molecule type" value="Genomic_DNA"/>
</dbReference>
<dbReference type="AlphaFoldDB" id="A0A2N5TPG4"/>
<evidence type="ECO:0000256" key="1">
    <source>
        <dbReference type="SAM" id="MobiDB-lite"/>
    </source>
</evidence>
<dbReference type="Proteomes" id="UP000235388">
    <property type="component" value="Unassembled WGS sequence"/>
</dbReference>
<protein>
    <submittedName>
        <fullName evidence="2">Uncharacterized protein</fullName>
    </submittedName>
</protein>
<feature type="compositionally biased region" description="Low complexity" evidence="1">
    <location>
        <begin position="58"/>
        <end position="67"/>
    </location>
</feature>